<protein>
    <submittedName>
        <fullName evidence="1">Uncharacterized protein</fullName>
    </submittedName>
</protein>
<sequence>MIDCEYYKTYKGPNLILAQIWKHDQQKADITEYIKEYYGKENNWQGKLYTYEEIFPQKDHTYKFKVVFEDSTGRKHWFHGMVGDPEQYFNPPLAMPYNLNQN</sequence>
<proteinExistence type="predicted"/>
<accession>A0A6C0FEV1</accession>
<reference evidence="1" key="1">
    <citation type="journal article" date="2020" name="Nature">
        <title>Giant virus diversity and host interactions through global metagenomics.</title>
        <authorList>
            <person name="Schulz F."/>
            <person name="Roux S."/>
            <person name="Paez-Espino D."/>
            <person name="Jungbluth S."/>
            <person name="Walsh D.A."/>
            <person name="Denef V.J."/>
            <person name="McMahon K.D."/>
            <person name="Konstantinidis K.T."/>
            <person name="Eloe-Fadrosh E.A."/>
            <person name="Kyrpides N.C."/>
            <person name="Woyke T."/>
        </authorList>
    </citation>
    <scope>NUCLEOTIDE SEQUENCE</scope>
    <source>
        <strain evidence="1">GVMAG-S-ERX556126-94</strain>
    </source>
</reference>
<evidence type="ECO:0000313" key="1">
    <source>
        <dbReference type="EMBL" id="QHT39019.1"/>
    </source>
</evidence>
<name>A0A6C0FEV1_9ZZZZ</name>
<dbReference type="EMBL" id="MN738838">
    <property type="protein sequence ID" value="QHT39019.1"/>
    <property type="molecule type" value="Genomic_DNA"/>
</dbReference>
<organism evidence="1">
    <name type="scientific">viral metagenome</name>
    <dbReference type="NCBI Taxonomy" id="1070528"/>
    <lineage>
        <taxon>unclassified sequences</taxon>
        <taxon>metagenomes</taxon>
        <taxon>organismal metagenomes</taxon>
    </lineage>
</organism>
<dbReference type="AlphaFoldDB" id="A0A6C0FEV1"/>